<protein>
    <submittedName>
        <fullName evidence="1">Uncharacterized protein</fullName>
    </submittedName>
</protein>
<sequence length="175" mass="19556">MSKADELAAKLKHVHADDITCAELEIDCWPAQVYDLYHRIEAWLQPVTEVGLKIRRNPTHVCETSPDGEAHDYAIDQLIIEANHHSLTFDPIARFTEDGCGRVQINVPGRDHSLLRTVDEHHESHWWLQSVETGQEPDAIALTGEQSVAGGAGRVGALIRTLRPTGTPWSTWLAR</sequence>
<dbReference type="AlphaFoldDB" id="A6N298"/>
<evidence type="ECO:0000313" key="1">
    <source>
        <dbReference type="EMBL" id="ABR10509.1"/>
    </source>
</evidence>
<accession>A6N298</accession>
<dbReference type="EMBL" id="EF587902">
    <property type="protein sequence ID" value="ABR10509.1"/>
    <property type="molecule type" value="Genomic_DNA"/>
</dbReference>
<reference evidence="1" key="1">
    <citation type="submission" date="2007-04" db="EMBL/GenBank/DDBJ databases">
        <title>Nucleotide Sequence and Organization of Copper Resistance Genes from Pseudomonas sp. Az13.</title>
        <authorList>
            <person name="Carrasco Lopez J.A."/>
            <person name="Pajuelo Dominguez E."/>
            <person name="Dary M."/>
            <person name="Chamber Perez M.A."/>
            <person name="Palomares Diaz A.J."/>
        </authorList>
    </citation>
    <scope>NUCLEOTIDE SEQUENCE</scope>
    <source>
        <strain evidence="1">Az13</strain>
    </source>
</reference>
<proteinExistence type="predicted"/>
<organism evidence="1">
    <name type="scientific">Pseudomonas sp. Az13</name>
    <dbReference type="NCBI Taxonomy" id="446689"/>
    <lineage>
        <taxon>Bacteria</taxon>
        <taxon>Pseudomonadati</taxon>
        <taxon>Pseudomonadota</taxon>
        <taxon>Gammaproteobacteria</taxon>
        <taxon>Pseudomonadales</taxon>
        <taxon>Pseudomonadaceae</taxon>
        <taxon>Pseudomonas</taxon>
    </lineage>
</organism>
<name>A6N298_9PSED</name>